<dbReference type="AlphaFoldDB" id="A0A521AZT7"/>
<dbReference type="InterPro" id="IPR023753">
    <property type="entry name" value="FAD/NAD-binding_dom"/>
</dbReference>
<feature type="domain" description="FAD/NAD(P)-binding" evidence="1">
    <location>
        <begin position="187"/>
        <end position="404"/>
    </location>
</feature>
<dbReference type="PRINTS" id="PR00368">
    <property type="entry name" value="FADPNR"/>
</dbReference>
<protein>
    <submittedName>
        <fullName evidence="3">NADPH-dependent glutamate synthase beta chain</fullName>
    </submittedName>
</protein>
<dbReference type="PRINTS" id="PR00469">
    <property type="entry name" value="PNDRDTASEII"/>
</dbReference>
<dbReference type="RefSeq" id="WP_142933916.1">
    <property type="nucleotide sequence ID" value="NZ_FXTM01000003.1"/>
</dbReference>
<evidence type="ECO:0000313" key="3">
    <source>
        <dbReference type="EMBL" id="SMO40374.1"/>
    </source>
</evidence>
<proteinExistence type="predicted"/>
<dbReference type="Pfam" id="PF07992">
    <property type="entry name" value="Pyr_redox_2"/>
    <property type="match status" value="1"/>
</dbReference>
<dbReference type="GO" id="GO:0016491">
    <property type="term" value="F:oxidoreductase activity"/>
    <property type="evidence" value="ECO:0007669"/>
    <property type="project" value="InterPro"/>
</dbReference>
<feature type="domain" description="Dihydroprymidine dehydrogenase" evidence="2">
    <location>
        <begin position="84"/>
        <end position="168"/>
    </location>
</feature>
<keyword evidence="4" id="KW-1185">Reference proteome</keyword>
<accession>A0A521AZT7</accession>
<dbReference type="PANTHER" id="PTHR42783">
    <property type="entry name" value="GLUTAMATE SYNTHASE [NADPH] SMALL CHAIN"/>
    <property type="match status" value="1"/>
</dbReference>
<evidence type="ECO:0000313" key="4">
    <source>
        <dbReference type="Proteomes" id="UP000317315"/>
    </source>
</evidence>
<dbReference type="InterPro" id="IPR009051">
    <property type="entry name" value="Helical_ferredxn"/>
</dbReference>
<dbReference type="Pfam" id="PF14691">
    <property type="entry name" value="Fer4_20"/>
    <property type="match status" value="1"/>
</dbReference>
<dbReference type="GO" id="GO:0051536">
    <property type="term" value="F:iron-sulfur cluster binding"/>
    <property type="evidence" value="ECO:0007669"/>
    <property type="project" value="InterPro"/>
</dbReference>
<dbReference type="InterPro" id="IPR028261">
    <property type="entry name" value="DPD_II"/>
</dbReference>
<dbReference type="Gene3D" id="1.10.1060.10">
    <property type="entry name" value="Alpha-helical ferredoxin"/>
    <property type="match status" value="1"/>
</dbReference>
<dbReference type="SUPFAM" id="SSF46548">
    <property type="entry name" value="alpha-helical ferredoxin"/>
    <property type="match status" value="1"/>
</dbReference>
<name>A0A521AZT7_9BACT</name>
<dbReference type="Gene3D" id="3.50.50.60">
    <property type="entry name" value="FAD/NAD(P)-binding domain"/>
    <property type="match status" value="1"/>
</dbReference>
<dbReference type="Proteomes" id="UP000317315">
    <property type="component" value="Unassembled WGS sequence"/>
</dbReference>
<dbReference type="SUPFAM" id="SSF51971">
    <property type="entry name" value="Nucleotide-binding domain"/>
    <property type="match status" value="1"/>
</dbReference>
<gene>
    <name evidence="3" type="ORF">SAMN06269117_10345</name>
</gene>
<organism evidence="3 4">
    <name type="scientific">Balnearium lithotrophicum</name>
    <dbReference type="NCBI Taxonomy" id="223788"/>
    <lineage>
        <taxon>Bacteria</taxon>
        <taxon>Pseudomonadati</taxon>
        <taxon>Aquificota</taxon>
        <taxon>Aquificia</taxon>
        <taxon>Desulfurobacteriales</taxon>
        <taxon>Desulfurobacteriaceae</taxon>
        <taxon>Balnearium</taxon>
    </lineage>
</organism>
<evidence type="ECO:0000259" key="1">
    <source>
        <dbReference type="Pfam" id="PF07992"/>
    </source>
</evidence>
<sequence>MEPDRLFALKGAEVLKRRRKAQKLSLILPGLGQIYEGRNLTGVSIFSIFSFPFYYWYLLNFPVNYGSLTLLISQALLYALQAYDAGRGKKRETSPCEDFCPAGVKVPSFMSLCEKGELEKAFGVFFLSSPFPFTLGELCPAPCEEKCGVLPERPLRIKEVHREMARNVLEKIEVREREPFFPKVGKRVAVVGGGVAGITVAYYLSSVGVQVDLFEREGELGGILNVIPDFKLDRKISKKEIAFVTSFKNLKIHLNREVRERPEGYDAVVLSVGAQRERKLDESLIKNFSGRVIYPLEFLKNPPHLKGKKLAVIGAGDTAFDVSRLAVRRGAEVVVIYRGESSQIRANRRELTEAIKEGVRVYTECELKGSKGRVVSFSCGSFSPDYIVPAIGFDVDRELLSRFEGDNIFVTGDAATGMTTFVEASAKAKETAYKILKKLGLKDRAWFTVDFYFPKPERSSGSNLFVASESSLCQHCGIKVKS</sequence>
<dbReference type="Gene3D" id="3.40.50.720">
    <property type="entry name" value="NAD(P)-binding Rossmann-like Domain"/>
    <property type="match status" value="1"/>
</dbReference>
<reference evidence="3 4" key="1">
    <citation type="submission" date="2017-05" db="EMBL/GenBank/DDBJ databases">
        <authorList>
            <person name="Varghese N."/>
            <person name="Submissions S."/>
        </authorList>
    </citation>
    <scope>NUCLEOTIDE SEQUENCE [LARGE SCALE GENOMIC DNA]</scope>
    <source>
        <strain evidence="3 4">DSM 16304</strain>
    </source>
</reference>
<evidence type="ECO:0000259" key="2">
    <source>
        <dbReference type="Pfam" id="PF14691"/>
    </source>
</evidence>
<dbReference type="InterPro" id="IPR036188">
    <property type="entry name" value="FAD/NAD-bd_sf"/>
</dbReference>
<dbReference type="PANTHER" id="PTHR42783:SF3">
    <property type="entry name" value="GLUTAMATE SYNTHASE [NADPH] SMALL CHAIN-RELATED"/>
    <property type="match status" value="1"/>
</dbReference>
<dbReference type="EMBL" id="FXTM01000003">
    <property type="protein sequence ID" value="SMO40374.1"/>
    <property type="molecule type" value="Genomic_DNA"/>
</dbReference>
<dbReference type="OrthoDB" id="9803192at2"/>